<keyword evidence="14 18" id="KW-0472">Membrane</keyword>
<keyword evidence="6" id="KW-1003">Cell membrane</keyword>
<keyword evidence="22" id="KW-1185">Reference proteome</keyword>
<evidence type="ECO:0000256" key="10">
    <source>
        <dbReference type="ARBA" id="ARBA00022741"/>
    </source>
</evidence>
<evidence type="ECO:0000256" key="4">
    <source>
        <dbReference type="ARBA" id="ARBA00008883"/>
    </source>
</evidence>
<dbReference type="InterPro" id="IPR027417">
    <property type="entry name" value="P-loop_NTPase"/>
</dbReference>
<evidence type="ECO:0000259" key="19">
    <source>
        <dbReference type="Pfam" id="PF02706"/>
    </source>
</evidence>
<dbReference type="InterPro" id="IPR025669">
    <property type="entry name" value="AAA_dom"/>
</dbReference>
<dbReference type="InterPro" id="IPR005702">
    <property type="entry name" value="Wzc-like_C"/>
</dbReference>
<comment type="similarity">
    <text evidence="2">Belongs to the CpsC/CapA family.</text>
</comment>
<dbReference type="RefSeq" id="WP_343918255.1">
    <property type="nucleotide sequence ID" value="NZ_BAAAKK010000003.1"/>
</dbReference>
<gene>
    <name evidence="21" type="ORF">GCM10009640_11130</name>
</gene>
<evidence type="ECO:0000313" key="21">
    <source>
        <dbReference type="EMBL" id="GAA1420995.1"/>
    </source>
</evidence>
<evidence type="ECO:0000256" key="6">
    <source>
        <dbReference type="ARBA" id="ARBA00022475"/>
    </source>
</evidence>
<keyword evidence="12" id="KW-0067">ATP-binding</keyword>
<comment type="similarity">
    <text evidence="4">Belongs to the etk/wzc family.</text>
</comment>
<name>A0ABP4JG86_9MICO</name>
<evidence type="ECO:0000259" key="20">
    <source>
        <dbReference type="Pfam" id="PF13614"/>
    </source>
</evidence>
<sequence length="496" mass="52694">MDVLEYARLLRKHWVIVIVATIFGAVAGLGLSFVQTPSYRASTEVFISTQAADTSSELVQGNAFTLSRVNTYARLASSEEVLDRVVEQLNLNVPSRDLIEQIQAVPVADTAILEISATSDQPQVAADLANATAANLADSVAELESDGTSSPIRLATIVSASVPVEPESPRPMLQAVLGGLLMLVAALAFVVARDLLDTRIRTDRDVKAVTSAPLLASVHFDPKATSRPLVVHAEPLSPQSEMFRTLRTNLNFVEVDGTSRIFVITSSIPGEGKTTTAANLALAIAGSGQSVLLVDADLRKPKLAEYMGLEGAVGLTDVLIGKATLNDAVQDWGSSGLFVLPAGPVPPNPSELLGSRAMHSMLEELRSEFDWVLLDAPPLLPVTDAVVLAQQGADVLVVAAADRVNAPQLKRSLEMLETADVSLGGLIMTMARLDSSEAYRYAEYGYGGPHTSPAHAEEKKKQPAAKAAKAEKVPPRPPVKKVDARPRSAKRGAARR</sequence>
<dbReference type="CDD" id="cd05387">
    <property type="entry name" value="BY-kinase"/>
    <property type="match status" value="1"/>
</dbReference>
<dbReference type="EMBL" id="BAAAKK010000003">
    <property type="protein sequence ID" value="GAA1420995.1"/>
    <property type="molecule type" value="Genomic_DNA"/>
</dbReference>
<protein>
    <recommendedName>
        <fullName evidence="5">non-specific protein-tyrosine kinase</fullName>
        <ecNumber evidence="5">2.7.10.2</ecNumber>
    </recommendedName>
</protein>
<evidence type="ECO:0000256" key="13">
    <source>
        <dbReference type="ARBA" id="ARBA00022989"/>
    </source>
</evidence>
<dbReference type="PANTHER" id="PTHR32309">
    <property type="entry name" value="TYROSINE-PROTEIN KINASE"/>
    <property type="match status" value="1"/>
</dbReference>
<evidence type="ECO:0000256" key="11">
    <source>
        <dbReference type="ARBA" id="ARBA00022777"/>
    </source>
</evidence>
<dbReference type="Pfam" id="PF13614">
    <property type="entry name" value="AAA_31"/>
    <property type="match status" value="1"/>
</dbReference>
<feature type="compositionally biased region" description="Basic residues" evidence="17">
    <location>
        <begin position="487"/>
        <end position="496"/>
    </location>
</feature>
<evidence type="ECO:0000256" key="3">
    <source>
        <dbReference type="ARBA" id="ARBA00007316"/>
    </source>
</evidence>
<evidence type="ECO:0000256" key="16">
    <source>
        <dbReference type="ARBA" id="ARBA00051245"/>
    </source>
</evidence>
<feature type="domain" description="Polysaccharide chain length determinant N-terminal" evidence="19">
    <location>
        <begin position="1"/>
        <end position="89"/>
    </location>
</feature>
<dbReference type="InterPro" id="IPR050445">
    <property type="entry name" value="Bact_polysacc_biosynth/exp"/>
</dbReference>
<dbReference type="SUPFAM" id="SSF52540">
    <property type="entry name" value="P-loop containing nucleoside triphosphate hydrolases"/>
    <property type="match status" value="1"/>
</dbReference>
<feature type="transmembrane region" description="Helical" evidence="18">
    <location>
        <begin position="172"/>
        <end position="192"/>
    </location>
</feature>
<evidence type="ECO:0000256" key="18">
    <source>
        <dbReference type="SAM" id="Phobius"/>
    </source>
</evidence>
<keyword evidence="13 18" id="KW-1133">Transmembrane helix</keyword>
<evidence type="ECO:0000256" key="1">
    <source>
        <dbReference type="ARBA" id="ARBA00004429"/>
    </source>
</evidence>
<feature type="domain" description="AAA" evidence="20">
    <location>
        <begin position="261"/>
        <end position="398"/>
    </location>
</feature>
<dbReference type="Gene3D" id="3.40.50.300">
    <property type="entry name" value="P-loop containing nucleotide triphosphate hydrolases"/>
    <property type="match status" value="1"/>
</dbReference>
<evidence type="ECO:0000256" key="2">
    <source>
        <dbReference type="ARBA" id="ARBA00006683"/>
    </source>
</evidence>
<evidence type="ECO:0000313" key="22">
    <source>
        <dbReference type="Proteomes" id="UP001501266"/>
    </source>
</evidence>
<comment type="catalytic activity">
    <reaction evidence="16">
        <text>L-tyrosyl-[protein] + ATP = O-phospho-L-tyrosyl-[protein] + ADP + H(+)</text>
        <dbReference type="Rhea" id="RHEA:10596"/>
        <dbReference type="Rhea" id="RHEA-COMP:10136"/>
        <dbReference type="Rhea" id="RHEA-COMP:20101"/>
        <dbReference type="ChEBI" id="CHEBI:15378"/>
        <dbReference type="ChEBI" id="CHEBI:30616"/>
        <dbReference type="ChEBI" id="CHEBI:46858"/>
        <dbReference type="ChEBI" id="CHEBI:61978"/>
        <dbReference type="ChEBI" id="CHEBI:456216"/>
        <dbReference type="EC" id="2.7.10.2"/>
    </reaction>
</comment>
<evidence type="ECO:0000256" key="17">
    <source>
        <dbReference type="SAM" id="MobiDB-lite"/>
    </source>
</evidence>
<evidence type="ECO:0000256" key="15">
    <source>
        <dbReference type="ARBA" id="ARBA00023137"/>
    </source>
</evidence>
<keyword evidence="9 18" id="KW-0812">Transmembrane</keyword>
<evidence type="ECO:0000256" key="14">
    <source>
        <dbReference type="ARBA" id="ARBA00023136"/>
    </source>
</evidence>
<proteinExistence type="inferred from homology"/>
<dbReference type="NCBIfam" id="TIGR01007">
    <property type="entry name" value="eps_fam"/>
    <property type="match status" value="1"/>
</dbReference>
<keyword evidence="8" id="KW-0808">Transferase</keyword>
<organism evidence="21 22">
    <name type="scientific">Agrococcus citreus</name>
    <dbReference type="NCBI Taxonomy" id="84643"/>
    <lineage>
        <taxon>Bacteria</taxon>
        <taxon>Bacillati</taxon>
        <taxon>Actinomycetota</taxon>
        <taxon>Actinomycetes</taxon>
        <taxon>Micrococcales</taxon>
        <taxon>Microbacteriaceae</taxon>
        <taxon>Agrococcus</taxon>
    </lineage>
</organism>
<comment type="similarity">
    <text evidence="3">Belongs to the CpsD/CapB family.</text>
</comment>
<evidence type="ECO:0000256" key="5">
    <source>
        <dbReference type="ARBA" id="ARBA00011903"/>
    </source>
</evidence>
<feature type="transmembrane region" description="Helical" evidence="18">
    <location>
        <begin position="14"/>
        <end position="34"/>
    </location>
</feature>
<feature type="compositionally biased region" description="Basic and acidic residues" evidence="17">
    <location>
        <begin position="468"/>
        <end position="486"/>
    </location>
</feature>
<comment type="caution">
    <text evidence="21">The sequence shown here is derived from an EMBL/GenBank/DDBJ whole genome shotgun (WGS) entry which is preliminary data.</text>
</comment>
<dbReference type="Pfam" id="PF02706">
    <property type="entry name" value="Wzz"/>
    <property type="match status" value="1"/>
</dbReference>
<dbReference type="PANTHER" id="PTHR32309:SF13">
    <property type="entry name" value="FERRIC ENTEROBACTIN TRANSPORT PROTEIN FEPE"/>
    <property type="match status" value="1"/>
</dbReference>
<keyword evidence="10" id="KW-0547">Nucleotide-binding</keyword>
<keyword evidence="11" id="KW-0418">Kinase</keyword>
<keyword evidence="7" id="KW-0997">Cell inner membrane</keyword>
<evidence type="ECO:0000256" key="8">
    <source>
        <dbReference type="ARBA" id="ARBA00022679"/>
    </source>
</evidence>
<dbReference type="EC" id="2.7.10.2" evidence="5"/>
<keyword evidence="15" id="KW-0829">Tyrosine-protein kinase</keyword>
<dbReference type="InterPro" id="IPR003856">
    <property type="entry name" value="LPS_length_determ_N"/>
</dbReference>
<evidence type="ECO:0000256" key="7">
    <source>
        <dbReference type="ARBA" id="ARBA00022519"/>
    </source>
</evidence>
<reference evidence="22" key="1">
    <citation type="journal article" date="2019" name="Int. J. Syst. Evol. Microbiol.">
        <title>The Global Catalogue of Microorganisms (GCM) 10K type strain sequencing project: providing services to taxonomists for standard genome sequencing and annotation.</title>
        <authorList>
            <consortium name="The Broad Institute Genomics Platform"/>
            <consortium name="The Broad Institute Genome Sequencing Center for Infectious Disease"/>
            <person name="Wu L."/>
            <person name="Ma J."/>
        </authorList>
    </citation>
    <scope>NUCLEOTIDE SEQUENCE [LARGE SCALE GENOMIC DNA]</scope>
    <source>
        <strain evidence="22">JCM 12398</strain>
    </source>
</reference>
<feature type="region of interest" description="Disordered" evidence="17">
    <location>
        <begin position="448"/>
        <end position="496"/>
    </location>
</feature>
<evidence type="ECO:0000256" key="12">
    <source>
        <dbReference type="ARBA" id="ARBA00022840"/>
    </source>
</evidence>
<comment type="subcellular location">
    <subcellularLocation>
        <location evidence="1">Cell inner membrane</location>
        <topology evidence="1">Multi-pass membrane protein</topology>
    </subcellularLocation>
</comment>
<dbReference type="Proteomes" id="UP001501266">
    <property type="component" value="Unassembled WGS sequence"/>
</dbReference>
<accession>A0ABP4JG86</accession>
<evidence type="ECO:0000256" key="9">
    <source>
        <dbReference type="ARBA" id="ARBA00022692"/>
    </source>
</evidence>